<evidence type="ECO:0000313" key="2">
    <source>
        <dbReference type="Proteomes" id="UP000229782"/>
    </source>
</evidence>
<dbReference type="Proteomes" id="UP000229782">
    <property type="component" value="Unassembled WGS sequence"/>
</dbReference>
<protein>
    <submittedName>
        <fullName evidence="1">Uncharacterized protein</fullName>
    </submittedName>
</protein>
<dbReference type="AlphaFoldDB" id="A0A2H0N1W0"/>
<dbReference type="EMBL" id="PCWM01000077">
    <property type="protein sequence ID" value="PIR02892.1"/>
    <property type="molecule type" value="Genomic_DNA"/>
</dbReference>
<evidence type="ECO:0000313" key="1">
    <source>
        <dbReference type="EMBL" id="PIR02892.1"/>
    </source>
</evidence>
<gene>
    <name evidence="1" type="ORF">COV60_03215</name>
</gene>
<organism evidence="1 2">
    <name type="scientific">Candidatus Magasanikbacteria bacterium CG11_big_fil_rev_8_21_14_0_20_43_7</name>
    <dbReference type="NCBI Taxonomy" id="1974654"/>
    <lineage>
        <taxon>Bacteria</taxon>
        <taxon>Candidatus Magasanikiibacteriota</taxon>
    </lineage>
</organism>
<proteinExistence type="predicted"/>
<comment type="caution">
    <text evidence="1">The sequence shown here is derived from an EMBL/GenBank/DDBJ whole genome shotgun (WGS) entry which is preliminary data.</text>
</comment>
<reference evidence="1 2" key="1">
    <citation type="submission" date="2017-09" db="EMBL/GenBank/DDBJ databases">
        <title>Depth-based differentiation of microbial function through sediment-hosted aquifers and enrichment of novel symbionts in the deep terrestrial subsurface.</title>
        <authorList>
            <person name="Probst A.J."/>
            <person name="Ladd B."/>
            <person name="Jarett J.K."/>
            <person name="Geller-Mcgrath D.E."/>
            <person name="Sieber C.M."/>
            <person name="Emerson J.B."/>
            <person name="Anantharaman K."/>
            <person name="Thomas B.C."/>
            <person name="Malmstrom R."/>
            <person name="Stieglmeier M."/>
            <person name="Klingl A."/>
            <person name="Woyke T."/>
            <person name="Ryan C.M."/>
            <person name="Banfield J.F."/>
        </authorList>
    </citation>
    <scope>NUCLEOTIDE SEQUENCE [LARGE SCALE GENOMIC DNA]</scope>
    <source>
        <strain evidence="1">CG11_big_fil_rev_8_21_14_0_20_43_7</strain>
    </source>
</reference>
<sequence>MHNEKVVKGSKGTKAWKTFETFAPFATFVAFAHTTKSPLCGLSMYRQSMIKEQGKCITVCGQHQDWYLFFFATIYTSCTFTHNIQYMEPGQPKIHDMSPSQEQRGVHITAEKTYYNRVEDPDKARATFEAQGYEDHIGDPSRHPADFRMMKKFHVPGEGNGYVSVAVQQWMEGQQEPKQDCISIWINSNTNVTEFDVDFTAEVMAEFEHAKNMLEELGSGPFTFTEE</sequence>
<name>A0A2H0N1W0_9BACT</name>
<accession>A0A2H0N1W0</accession>